<organism evidence="7 8">
    <name type="scientific">Alcanivorax profundi</name>
    <dbReference type="NCBI Taxonomy" id="2338368"/>
    <lineage>
        <taxon>Bacteria</taxon>
        <taxon>Pseudomonadati</taxon>
        <taxon>Pseudomonadota</taxon>
        <taxon>Gammaproteobacteria</taxon>
        <taxon>Oceanospirillales</taxon>
        <taxon>Alcanivoracaceae</taxon>
        <taxon>Alcanivorax</taxon>
    </lineage>
</organism>
<dbReference type="RefSeq" id="WP_102790813.1">
    <property type="nucleotide sequence ID" value="NZ_CAXGPP010000002.1"/>
</dbReference>
<dbReference type="GO" id="GO:0034599">
    <property type="term" value="P:cellular response to oxidative stress"/>
    <property type="evidence" value="ECO:0007669"/>
    <property type="project" value="TreeGrafter"/>
</dbReference>
<keyword evidence="2 5" id="KW-0575">Peroxidase</keyword>
<comment type="similarity">
    <text evidence="1 5">Belongs to the glutathione peroxidase family.</text>
</comment>
<dbReference type="AlphaFoldDB" id="A0A418XWR1"/>
<dbReference type="Pfam" id="PF00255">
    <property type="entry name" value="GSHPx"/>
    <property type="match status" value="1"/>
</dbReference>
<dbReference type="Gene3D" id="3.40.30.10">
    <property type="entry name" value="Glutaredoxin"/>
    <property type="match status" value="1"/>
</dbReference>
<accession>A0A418XWR1</accession>
<keyword evidence="6" id="KW-0732">Signal</keyword>
<dbReference type="InterPro" id="IPR000889">
    <property type="entry name" value="Glutathione_peroxidase"/>
</dbReference>
<dbReference type="EMBL" id="QYYA01000003">
    <property type="protein sequence ID" value="RJG17259.1"/>
    <property type="molecule type" value="Genomic_DNA"/>
</dbReference>
<dbReference type="PIRSF" id="PIRSF000303">
    <property type="entry name" value="Glutathion_perox"/>
    <property type="match status" value="1"/>
</dbReference>
<reference evidence="7 8" key="1">
    <citation type="submission" date="2018-09" db="EMBL/GenBank/DDBJ databases">
        <title>Alcanivorax profundi sp. nov., isolated from 1000 m-depth seawater of the Mariana Trench.</title>
        <authorList>
            <person name="Liu J."/>
        </authorList>
    </citation>
    <scope>NUCLEOTIDE SEQUENCE [LARGE SCALE GENOMIC DNA]</scope>
    <source>
        <strain evidence="7 8">MTEO17</strain>
    </source>
</reference>
<sequence>MMMRWIPALFSLFLLSPASHAEQSCAAALDVTVRKLHSDKQLDLCEMTRNRTTLVVNTASQCGYTGQFKGLEALYKAYKEDGLVIVGFPSNDFNQELGSESAVADICYINYGVTFPMAATSSVKGDQANAVFQVLNAATQAPGWNFNKYLVSANGDVITHFPSSAQPRGGELETAIRQALGKPPEGQ</sequence>
<dbReference type="PANTHER" id="PTHR11592">
    <property type="entry name" value="GLUTATHIONE PEROXIDASE"/>
    <property type="match status" value="1"/>
</dbReference>
<keyword evidence="3 5" id="KW-0560">Oxidoreductase</keyword>
<gene>
    <name evidence="7" type="ORF">D4A39_11030</name>
</gene>
<feature type="chain" id="PRO_5019473404" description="Glutathione peroxidase" evidence="6">
    <location>
        <begin position="22"/>
        <end position="187"/>
    </location>
</feature>
<proteinExistence type="inferred from homology"/>
<dbReference type="PROSITE" id="PS51355">
    <property type="entry name" value="GLUTATHIONE_PEROXID_3"/>
    <property type="match status" value="1"/>
</dbReference>
<evidence type="ECO:0000313" key="7">
    <source>
        <dbReference type="EMBL" id="RJG17259.1"/>
    </source>
</evidence>
<name>A0A418XWR1_9GAMM</name>
<dbReference type="CDD" id="cd00340">
    <property type="entry name" value="GSH_Peroxidase"/>
    <property type="match status" value="1"/>
</dbReference>
<evidence type="ECO:0000256" key="1">
    <source>
        <dbReference type="ARBA" id="ARBA00006926"/>
    </source>
</evidence>
<dbReference type="Proteomes" id="UP000283734">
    <property type="component" value="Unassembled WGS sequence"/>
</dbReference>
<dbReference type="OrthoDB" id="9785502at2"/>
<keyword evidence="8" id="KW-1185">Reference proteome</keyword>
<comment type="caution">
    <text evidence="7">The sequence shown here is derived from an EMBL/GenBank/DDBJ whole genome shotgun (WGS) entry which is preliminary data.</text>
</comment>
<dbReference type="GO" id="GO:0004601">
    <property type="term" value="F:peroxidase activity"/>
    <property type="evidence" value="ECO:0007669"/>
    <property type="project" value="UniProtKB-KW"/>
</dbReference>
<evidence type="ECO:0000313" key="8">
    <source>
        <dbReference type="Proteomes" id="UP000283734"/>
    </source>
</evidence>
<dbReference type="PANTHER" id="PTHR11592:SF44">
    <property type="entry name" value="GLUTATHIONE PEROXIDASE"/>
    <property type="match status" value="1"/>
</dbReference>
<evidence type="ECO:0000256" key="3">
    <source>
        <dbReference type="ARBA" id="ARBA00023002"/>
    </source>
</evidence>
<evidence type="ECO:0000256" key="4">
    <source>
        <dbReference type="PIRSR" id="PIRSR000303-1"/>
    </source>
</evidence>
<evidence type="ECO:0000256" key="6">
    <source>
        <dbReference type="SAM" id="SignalP"/>
    </source>
</evidence>
<dbReference type="InterPro" id="IPR036249">
    <property type="entry name" value="Thioredoxin-like_sf"/>
</dbReference>
<feature type="signal peptide" evidence="6">
    <location>
        <begin position="1"/>
        <end position="21"/>
    </location>
</feature>
<dbReference type="SUPFAM" id="SSF52833">
    <property type="entry name" value="Thioredoxin-like"/>
    <property type="match status" value="1"/>
</dbReference>
<feature type="active site" evidence="4">
    <location>
        <position position="62"/>
    </location>
</feature>
<protein>
    <recommendedName>
        <fullName evidence="5">Glutathione peroxidase</fullName>
    </recommendedName>
</protein>
<dbReference type="PRINTS" id="PR01011">
    <property type="entry name" value="GLUTPROXDASE"/>
</dbReference>
<evidence type="ECO:0000256" key="2">
    <source>
        <dbReference type="ARBA" id="ARBA00022559"/>
    </source>
</evidence>
<evidence type="ECO:0000256" key="5">
    <source>
        <dbReference type="RuleBase" id="RU000499"/>
    </source>
</evidence>